<sequence length="75" mass="8666">MSPCITFTYRLYCSNAFELILTNVRSFQLLFFFCIAHCVCIKVALDCHGEGTSLYFIVYNFDLIFILTLAFILCT</sequence>
<evidence type="ECO:0000313" key="2">
    <source>
        <dbReference type="EMBL" id="JAH91251.1"/>
    </source>
</evidence>
<keyword evidence="1" id="KW-0812">Transmembrane</keyword>
<protein>
    <submittedName>
        <fullName evidence="2">Uncharacterized protein</fullName>
    </submittedName>
</protein>
<feature type="transmembrane region" description="Helical" evidence="1">
    <location>
        <begin position="52"/>
        <end position="73"/>
    </location>
</feature>
<reference evidence="2" key="1">
    <citation type="submission" date="2014-11" db="EMBL/GenBank/DDBJ databases">
        <authorList>
            <person name="Amaro Gonzalez C."/>
        </authorList>
    </citation>
    <scope>NUCLEOTIDE SEQUENCE</scope>
</reference>
<dbReference type="EMBL" id="GBXM01017326">
    <property type="protein sequence ID" value="JAH91251.1"/>
    <property type="molecule type" value="Transcribed_RNA"/>
</dbReference>
<organism evidence="2">
    <name type="scientific">Anguilla anguilla</name>
    <name type="common">European freshwater eel</name>
    <name type="synonym">Muraena anguilla</name>
    <dbReference type="NCBI Taxonomy" id="7936"/>
    <lineage>
        <taxon>Eukaryota</taxon>
        <taxon>Metazoa</taxon>
        <taxon>Chordata</taxon>
        <taxon>Craniata</taxon>
        <taxon>Vertebrata</taxon>
        <taxon>Euteleostomi</taxon>
        <taxon>Actinopterygii</taxon>
        <taxon>Neopterygii</taxon>
        <taxon>Teleostei</taxon>
        <taxon>Anguilliformes</taxon>
        <taxon>Anguillidae</taxon>
        <taxon>Anguilla</taxon>
    </lineage>
</organism>
<keyword evidence="1" id="KW-0472">Membrane</keyword>
<feature type="transmembrane region" description="Helical" evidence="1">
    <location>
        <begin position="27"/>
        <end position="45"/>
    </location>
</feature>
<reference evidence="2" key="2">
    <citation type="journal article" date="2015" name="Fish Shellfish Immunol.">
        <title>Early steps in the European eel (Anguilla anguilla)-Vibrio vulnificus interaction in the gills: Role of the RtxA13 toxin.</title>
        <authorList>
            <person name="Callol A."/>
            <person name="Pajuelo D."/>
            <person name="Ebbesson L."/>
            <person name="Teles M."/>
            <person name="MacKenzie S."/>
            <person name="Amaro C."/>
        </authorList>
    </citation>
    <scope>NUCLEOTIDE SEQUENCE</scope>
</reference>
<evidence type="ECO:0000256" key="1">
    <source>
        <dbReference type="SAM" id="Phobius"/>
    </source>
</evidence>
<proteinExistence type="predicted"/>
<name>A0A0E9WLU0_ANGAN</name>
<keyword evidence="1" id="KW-1133">Transmembrane helix</keyword>
<accession>A0A0E9WLU0</accession>
<dbReference type="AlphaFoldDB" id="A0A0E9WLU0"/>